<evidence type="ECO:0000313" key="3">
    <source>
        <dbReference type="Proteomes" id="UP001447842"/>
    </source>
</evidence>
<dbReference type="RefSeq" id="WP_345973381.1">
    <property type="nucleotide sequence ID" value="NZ_CP147920.1"/>
</dbReference>
<keyword evidence="1" id="KW-0175">Coiled coil</keyword>
<reference evidence="2 3" key="1">
    <citation type="submission" date="2024-03" db="EMBL/GenBank/DDBJ databases">
        <title>Sulfurimonas sp. HSL3-1.</title>
        <authorList>
            <person name="Wang S."/>
        </authorList>
    </citation>
    <scope>NUCLEOTIDE SEQUENCE [LARGE SCALE GENOMIC DNA]</scope>
    <source>
        <strain evidence="2 3">HSL3-1</strain>
    </source>
</reference>
<organism evidence="2 3">
    <name type="scientific">Sulfurimonas diazotrophicus</name>
    <dbReference type="NCBI Taxonomy" id="3131939"/>
    <lineage>
        <taxon>Bacteria</taxon>
        <taxon>Pseudomonadati</taxon>
        <taxon>Campylobacterota</taxon>
        <taxon>Epsilonproteobacteria</taxon>
        <taxon>Campylobacterales</taxon>
        <taxon>Sulfurimonadaceae</taxon>
        <taxon>Sulfurimonas</taxon>
    </lineage>
</organism>
<dbReference type="Proteomes" id="UP001447842">
    <property type="component" value="Chromosome"/>
</dbReference>
<dbReference type="EMBL" id="CP147920">
    <property type="protein sequence ID" value="XAU16013.1"/>
    <property type="molecule type" value="Genomic_DNA"/>
</dbReference>
<keyword evidence="3" id="KW-1185">Reference proteome</keyword>
<protein>
    <submittedName>
        <fullName evidence="2">Uncharacterized protein</fullName>
    </submittedName>
</protein>
<evidence type="ECO:0000313" key="2">
    <source>
        <dbReference type="EMBL" id="XAU16013.1"/>
    </source>
</evidence>
<proteinExistence type="predicted"/>
<evidence type="ECO:0000256" key="1">
    <source>
        <dbReference type="SAM" id="Coils"/>
    </source>
</evidence>
<accession>A0ABZ3HDV8</accession>
<sequence length="382" mass="41935">MMRVLIVAIFLLTGGITMASELTQEEQIRQLEDETKLLTKKSALVQAQKALADAEAEMDSAQLQKIKAALSEWKLPEGNKGTVTVSDGKDNMALLRSKRPMLALMDEIADTLVDLCPEGAVLVSEAELKKAYMSAYTLRMIDESIAALQSFNAQATQPSQGESMKMQGMAAAISLLGVVPEVIESVSKLFRVDRSITVFNDEAEAETILKNLLDSKAKSRFVTHPAAVGGRAQKEAEALLEKRTTMSRELGAAMINLERAKKTSEGDGAVLAMIETDIQHAKALLETLNKSEEFWNQVEGQMIASSIKEKDLLFLKTSVQTLQVKESRWYASDKLFAVGEVQVLYRLTDPDGAVKKAGVILKSSRAENLCLDRLQPADWSRP</sequence>
<name>A0ABZ3HDV8_9BACT</name>
<gene>
    <name evidence="2" type="ORF">WCY31_04730</name>
</gene>
<feature type="coiled-coil region" evidence="1">
    <location>
        <begin position="37"/>
        <end position="64"/>
    </location>
</feature>